<protein>
    <recommendedName>
        <fullName evidence="4">Spore protein</fullName>
    </recommendedName>
</protein>
<feature type="compositionally biased region" description="Basic and acidic residues" evidence="1">
    <location>
        <begin position="1"/>
        <end position="18"/>
    </location>
</feature>
<comment type="caution">
    <text evidence="2">The sequence shown here is derived from an EMBL/GenBank/DDBJ whole genome shotgun (WGS) entry which is preliminary data.</text>
</comment>
<evidence type="ECO:0000313" key="3">
    <source>
        <dbReference type="Proteomes" id="UP000626697"/>
    </source>
</evidence>
<proteinExistence type="predicted"/>
<accession>A0ABR6CSR8</accession>
<gene>
    <name evidence="2" type="ORF">HNP81_003062</name>
</gene>
<evidence type="ECO:0008006" key="4">
    <source>
        <dbReference type="Google" id="ProtNLM"/>
    </source>
</evidence>
<evidence type="ECO:0000313" key="2">
    <source>
        <dbReference type="EMBL" id="MBA9027771.1"/>
    </source>
</evidence>
<name>A0ABR6CSR8_9BACI</name>
<dbReference type="Proteomes" id="UP000626697">
    <property type="component" value="Unassembled WGS sequence"/>
</dbReference>
<organism evidence="2 3">
    <name type="scientific">Peribacillus huizhouensis</name>
    <dbReference type="NCBI Taxonomy" id="1501239"/>
    <lineage>
        <taxon>Bacteria</taxon>
        <taxon>Bacillati</taxon>
        <taxon>Bacillota</taxon>
        <taxon>Bacilli</taxon>
        <taxon>Bacillales</taxon>
        <taxon>Bacillaceae</taxon>
        <taxon>Peribacillus</taxon>
    </lineage>
</organism>
<reference evidence="2 3" key="1">
    <citation type="submission" date="2020-08" db="EMBL/GenBank/DDBJ databases">
        <title>Genomic Encyclopedia of Type Strains, Phase IV (KMG-IV): sequencing the most valuable type-strain genomes for metagenomic binning, comparative biology and taxonomic classification.</title>
        <authorList>
            <person name="Goeker M."/>
        </authorList>
    </citation>
    <scope>NUCLEOTIDE SEQUENCE [LARGE SCALE GENOMIC DNA]</scope>
    <source>
        <strain evidence="2 3">DSM 105481</strain>
    </source>
</reference>
<keyword evidence="3" id="KW-1185">Reference proteome</keyword>
<evidence type="ECO:0000256" key="1">
    <source>
        <dbReference type="SAM" id="MobiDB-lite"/>
    </source>
</evidence>
<sequence>MTTNESKEQQKKKNEKSVSTKAAIGNPKLTGPDRPST</sequence>
<feature type="region of interest" description="Disordered" evidence="1">
    <location>
        <begin position="1"/>
        <end position="37"/>
    </location>
</feature>
<dbReference type="EMBL" id="JACJHX010000009">
    <property type="protein sequence ID" value="MBA9027771.1"/>
    <property type="molecule type" value="Genomic_DNA"/>
</dbReference>